<feature type="compositionally biased region" description="Low complexity" evidence="1">
    <location>
        <begin position="32"/>
        <end position="69"/>
    </location>
</feature>
<feature type="region of interest" description="Disordered" evidence="1">
    <location>
        <begin position="654"/>
        <end position="760"/>
    </location>
</feature>
<organism evidence="2 3">
    <name type="scientific">Gonium pectorale</name>
    <name type="common">Green alga</name>
    <dbReference type="NCBI Taxonomy" id="33097"/>
    <lineage>
        <taxon>Eukaryota</taxon>
        <taxon>Viridiplantae</taxon>
        <taxon>Chlorophyta</taxon>
        <taxon>core chlorophytes</taxon>
        <taxon>Chlorophyceae</taxon>
        <taxon>CS clade</taxon>
        <taxon>Chlamydomonadales</taxon>
        <taxon>Volvocaceae</taxon>
        <taxon>Gonium</taxon>
    </lineage>
</organism>
<accession>A0A150H469</accession>
<feature type="compositionally biased region" description="Low complexity" evidence="1">
    <location>
        <begin position="748"/>
        <end position="757"/>
    </location>
</feature>
<feature type="region of interest" description="Disordered" evidence="1">
    <location>
        <begin position="1"/>
        <end position="75"/>
    </location>
</feature>
<proteinExistence type="predicted"/>
<feature type="region of interest" description="Disordered" evidence="1">
    <location>
        <begin position="931"/>
        <end position="995"/>
    </location>
</feature>
<dbReference type="AlphaFoldDB" id="A0A150H469"/>
<evidence type="ECO:0000313" key="2">
    <source>
        <dbReference type="EMBL" id="KXZ56863.1"/>
    </source>
</evidence>
<feature type="compositionally biased region" description="Basic and acidic residues" evidence="1">
    <location>
        <begin position="945"/>
        <end position="962"/>
    </location>
</feature>
<feature type="compositionally biased region" description="Basic and acidic residues" evidence="1">
    <location>
        <begin position="715"/>
        <end position="744"/>
    </location>
</feature>
<gene>
    <name evidence="2" type="ORF">GPECTOR_1g779</name>
</gene>
<reference evidence="3" key="1">
    <citation type="journal article" date="2016" name="Nat. Commun.">
        <title>The Gonium pectorale genome demonstrates co-option of cell cycle regulation during the evolution of multicellularity.</title>
        <authorList>
            <person name="Hanschen E.R."/>
            <person name="Marriage T.N."/>
            <person name="Ferris P.J."/>
            <person name="Hamaji T."/>
            <person name="Toyoda A."/>
            <person name="Fujiyama A."/>
            <person name="Neme R."/>
            <person name="Noguchi H."/>
            <person name="Minakuchi Y."/>
            <person name="Suzuki M."/>
            <person name="Kawai-Toyooka H."/>
            <person name="Smith D.R."/>
            <person name="Sparks H."/>
            <person name="Anderson J."/>
            <person name="Bakaric R."/>
            <person name="Luria V."/>
            <person name="Karger A."/>
            <person name="Kirschner M.W."/>
            <person name="Durand P.M."/>
            <person name="Michod R.E."/>
            <person name="Nozaki H."/>
            <person name="Olson B.J."/>
        </authorList>
    </citation>
    <scope>NUCLEOTIDE SEQUENCE [LARGE SCALE GENOMIC DNA]</scope>
    <source>
        <strain evidence="3">NIES-2863</strain>
    </source>
</reference>
<dbReference type="OrthoDB" id="552084at2759"/>
<keyword evidence="3" id="KW-1185">Reference proteome</keyword>
<feature type="region of interest" description="Disordered" evidence="1">
    <location>
        <begin position="493"/>
        <end position="523"/>
    </location>
</feature>
<evidence type="ECO:0000256" key="1">
    <source>
        <dbReference type="SAM" id="MobiDB-lite"/>
    </source>
</evidence>
<sequence length="995" mass="98361">MAPQQQPVGRASKTVSVHEGPGRQAEGTGRDGATQQGTQQPATGELAVPGGGQPADAAAQRAFPAAGTDEAGGAGAEAVGQGAASVGGAATGVARGGVEAVGKGAGSASKAASYAARGGTEAVGKGVDAMEKAAGGTASGAVEAGGAAMGGAQRAGKGGVEAAQQGTQAAGGAAADTGAKAASAGGAIAKGAAAGGKTATDAAVKGAEGTAEAGSGAAQAAGAAAGAAKGMVSAAAAGVQFAASATERAAGAAATGAKAGAGTAAQGAARAVDVGKQAVTGVPSAVDWAAESAAAGTRTVARGGRGAAHTAASALNAGTDVARRGVEGTLSAVQTVLHWWYLIVVQFPLSLMSGWLHVSWVVGSGAASAAGRGTVWFLDSATWAGEVAYRWLLNGMVRINRGMDGAIATTPPLVKGQLARAAVESAPQGPDLVDSLANKSPAQIGSIFRGLTGAAAAAKQDPLIAGGGNGDDASRRGRPDLVEQVNAALHAAFDRPDVPLEPEGQQEPGQAREGVEGKAGGKGAAESLRSVDLLRDRLVDQARLLVWHVWMVGRLQLTAAGEVAAVTRGMWTWLLRCLAHLAAAAGLLVAMGWAAAGGAVVAGGAWALGSAVRQLRTAATLEVRARRVWAPLMLRSVDTVIALASPLLGKQGMPEGKFGEAPKAPSQPAAKVEGAKEVEKVESEKAEAEKVEGKVKEQEQGDKQQQQPTRVANAEAKEKTATPAKESGEAAAGDRGKKQPKAEEIQPAGPAAEVAAAAKDKTEGKAPLAAAAVTAAQAPGKAMVASVQAPGKAAAAATGSWSVVWDVVHGVQDYVRGTLFAVRNTVQRFVPKDPEREEADAARLVDSHSGLSAVLRSSDSAYHATWRLTQASLAALGDMTGNVVSDVARTYRIPLPNFGWIKGRAAELAQDTAISGFARVAGHGPAAVVAGMMGASPPQPVGPKAAEDSKQGGGEPEAKPAEEASIEAPPPKDEAGGEGAEQAQAPVEAGDKKST</sequence>
<name>A0A150H469_GONPE</name>
<dbReference type="EMBL" id="LSYV01000002">
    <property type="protein sequence ID" value="KXZ56863.1"/>
    <property type="molecule type" value="Genomic_DNA"/>
</dbReference>
<feature type="compositionally biased region" description="Basic and acidic residues" evidence="1">
    <location>
        <begin position="673"/>
        <end position="702"/>
    </location>
</feature>
<comment type="caution">
    <text evidence="2">The sequence shown here is derived from an EMBL/GenBank/DDBJ whole genome shotgun (WGS) entry which is preliminary data.</text>
</comment>
<protein>
    <submittedName>
        <fullName evidence="2">Uncharacterized protein</fullName>
    </submittedName>
</protein>
<dbReference type="STRING" id="33097.A0A150H469"/>
<dbReference type="Proteomes" id="UP000075714">
    <property type="component" value="Unassembled WGS sequence"/>
</dbReference>
<evidence type="ECO:0000313" key="3">
    <source>
        <dbReference type="Proteomes" id="UP000075714"/>
    </source>
</evidence>